<feature type="compositionally biased region" description="Low complexity" evidence="1">
    <location>
        <begin position="28"/>
        <end position="39"/>
    </location>
</feature>
<feature type="domain" description="Aminopeptidase N-like N-terminal" evidence="3">
    <location>
        <begin position="68"/>
        <end position="247"/>
    </location>
</feature>
<feature type="region of interest" description="Disordered" evidence="1">
    <location>
        <begin position="28"/>
        <end position="52"/>
    </location>
</feature>
<dbReference type="AlphaFoldDB" id="A0A518ENZ8"/>
<accession>A0A518ENZ8</accession>
<dbReference type="InterPro" id="IPR042097">
    <property type="entry name" value="Aminopeptidase_N-like_N_sf"/>
</dbReference>
<dbReference type="Gene3D" id="1.10.390.10">
    <property type="entry name" value="Neutral Protease Domain 2"/>
    <property type="match status" value="1"/>
</dbReference>
<dbReference type="RefSeq" id="WP_145195436.1">
    <property type="nucleotide sequence ID" value="NZ_CP036434.1"/>
</dbReference>
<evidence type="ECO:0000259" key="3">
    <source>
        <dbReference type="Pfam" id="PF17900"/>
    </source>
</evidence>
<dbReference type="InterPro" id="IPR045357">
    <property type="entry name" value="Aminopeptidase_N-like_N"/>
</dbReference>
<dbReference type="CDD" id="cd09603">
    <property type="entry name" value="M1_APN_like"/>
    <property type="match status" value="1"/>
</dbReference>
<sequence length="571" mass="65044">MTHRSFAHVLLGGFATLLLGSCQGIDPASDPAPAPSDASVETSAAQDFTEQERLRGSITPERKWWDVQHYGLTLEVMPDTKSLEGSNVISFRTLKKGDRMQIDLQPPLEITRIVHRGEELRFERNGNVYWADFAEAIPAGQDEEVEVFYEGEPQESLRPPWSGGFTWGRDSKGGPFIATTCQGLGASVWWPNKDHGYDEPDRGVDVRVTVPEDLVAVSNGRLKDQSRDAEAKTRSFHWQVTNPINNYCVNLNIGHYMPISSTYEGKGGTLDVQYWVLEHQEEKARKQFQEVPRTLEAFEHWFGQYPFYEDSYKLVVVPYLGMEHQSSVTYGNGFENGYRGRDLSETGVGLKFDFIIVHESAHEWWGNNVSMDDVADMWIHESFANYAENLFVDYHFSKEEAEDYVIGCRKLIKNDVPIIGTYGLNRSGSGDMYYKGGNMLHTMRSIVNDDERWRRVLRGINEEFWHDTVKTEDFEAYISRETGFDFGPFFDQYLRTTKIPVLAYEGVDGGVRLWWKNVVPGFKVPVDVRLNGAEQRVIVSTKPTPIALGGPLESLELDRNFYMDVEEQGAD</sequence>
<dbReference type="OrthoDB" id="9814383at2"/>
<dbReference type="GO" id="GO:0016020">
    <property type="term" value="C:membrane"/>
    <property type="evidence" value="ECO:0007669"/>
    <property type="project" value="TreeGrafter"/>
</dbReference>
<dbReference type="EMBL" id="CP036434">
    <property type="protein sequence ID" value="QDV05805.1"/>
    <property type="molecule type" value="Genomic_DNA"/>
</dbReference>
<protein>
    <submittedName>
        <fullName evidence="4">Aminopeptidase N</fullName>
        <ecNumber evidence="4">3.4.11.2</ecNumber>
    </submittedName>
</protein>
<dbReference type="InterPro" id="IPR050344">
    <property type="entry name" value="Peptidase_M1_aminopeptidases"/>
</dbReference>
<gene>
    <name evidence="4" type="primary">pepN_2</name>
    <name evidence="4" type="ORF">Poly30_13080</name>
</gene>
<organism evidence="4 5">
    <name type="scientific">Saltatorellus ferox</name>
    <dbReference type="NCBI Taxonomy" id="2528018"/>
    <lineage>
        <taxon>Bacteria</taxon>
        <taxon>Pseudomonadati</taxon>
        <taxon>Planctomycetota</taxon>
        <taxon>Planctomycetia</taxon>
        <taxon>Planctomycetia incertae sedis</taxon>
        <taxon>Saltatorellus</taxon>
    </lineage>
</organism>
<dbReference type="GO" id="GO:0043171">
    <property type="term" value="P:peptide catabolic process"/>
    <property type="evidence" value="ECO:0007669"/>
    <property type="project" value="TreeGrafter"/>
</dbReference>
<dbReference type="InterPro" id="IPR014782">
    <property type="entry name" value="Peptidase_M1_dom"/>
</dbReference>
<evidence type="ECO:0000313" key="4">
    <source>
        <dbReference type="EMBL" id="QDV05805.1"/>
    </source>
</evidence>
<evidence type="ECO:0000313" key="5">
    <source>
        <dbReference type="Proteomes" id="UP000320390"/>
    </source>
</evidence>
<dbReference type="Pfam" id="PF17900">
    <property type="entry name" value="Peptidase_M1_N"/>
    <property type="match status" value="1"/>
</dbReference>
<proteinExistence type="predicted"/>
<evidence type="ECO:0000256" key="1">
    <source>
        <dbReference type="SAM" id="MobiDB-lite"/>
    </source>
</evidence>
<dbReference type="Gene3D" id="2.60.40.1730">
    <property type="entry name" value="tricorn interacting facor f3 domain"/>
    <property type="match status" value="1"/>
</dbReference>
<keyword evidence="5" id="KW-1185">Reference proteome</keyword>
<dbReference type="PROSITE" id="PS51257">
    <property type="entry name" value="PROKAR_LIPOPROTEIN"/>
    <property type="match status" value="1"/>
</dbReference>
<dbReference type="Pfam" id="PF01433">
    <property type="entry name" value="Peptidase_M1"/>
    <property type="match status" value="1"/>
</dbReference>
<dbReference type="PANTHER" id="PTHR11533:SF174">
    <property type="entry name" value="PUROMYCIN-SENSITIVE AMINOPEPTIDASE-RELATED"/>
    <property type="match status" value="1"/>
</dbReference>
<keyword evidence="4" id="KW-0031">Aminopeptidase</keyword>
<dbReference type="GO" id="GO:0016285">
    <property type="term" value="F:alanyl aminopeptidase activity"/>
    <property type="evidence" value="ECO:0007669"/>
    <property type="project" value="UniProtKB-EC"/>
</dbReference>
<dbReference type="EC" id="3.4.11.2" evidence="4"/>
<keyword evidence="4" id="KW-0645">Protease</keyword>
<dbReference type="GO" id="GO:0005615">
    <property type="term" value="C:extracellular space"/>
    <property type="evidence" value="ECO:0007669"/>
    <property type="project" value="TreeGrafter"/>
</dbReference>
<feature type="domain" description="Peptidase M1 membrane alanine aminopeptidase" evidence="2">
    <location>
        <begin position="289"/>
        <end position="493"/>
    </location>
</feature>
<name>A0A518ENZ8_9BACT</name>
<evidence type="ECO:0000259" key="2">
    <source>
        <dbReference type="Pfam" id="PF01433"/>
    </source>
</evidence>
<dbReference type="GO" id="GO:0005737">
    <property type="term" value="C:cytoplasm"/>
    <property type="evidence" value="ECO:0007669"/>
    <property type="project" value="TreeGrafter"/>
</dbReference>
<reference evidence="4 5" key="1">
    <citation type="submission" date="2019-02" db="EMBL/GenBank/DDBJ databases">
        <title>Deep-cultivation of Planctomycetes and their phenomic and genomic characterization uncovers novel biology.</title>
        <authorList>
            <person name="Wiegand S."/>
            <person name="Jogler M."/>
            <person name="Boedeker C."/>
            <person name="Pinto D."/>
            <person name="Vollmers J."/>
            <person name="Rivas-Marin E."/>
            <person name="Kohn T."/>
            <person name="Peeters S.H."/>
            <person name="Heuer A."/>
            <person name="Rast P."/>
            <person name="Oberbeckmann S."/>
            <person name="Bunk B."/>
            <person name="Jeske O."/>
            <person name="Meyerdierks A."/>
            <person name="Storesund J.E."/>
            <person name="Kallscheuer N."/>
            <person name="Luecker S."/>
            <person name="Lage O.M."/>
            <person name="Pohl T."/>
            <person name="Merkel B.J."/>
            <person name="Hornburger P."/>
            <person name="Mueller R.-W."/>
            <person name="Bruemmer F."/>
            <person name="Labrenz M."/>
            <person name="Spormann A.M."/>
            <person name="Op den Camp H."/>
            <person name="Overmann J."/>
            <person name="Amann R."/>
            <person name="Jetten M.S.M."/>
            <person name="Mascher T."/>
            <person name="Medema M.H."/>
            <person name="Devos D.P."/>
            <person name="Kaster A.-K."/>
            <person name="Ovreas L."/>
            <person name="Rohde M."/>
            <person name="Galperin M.Y."/>
            <person name="Jogler C."/>
        </authorList>
    </citation>
    <scope>NUCLEOTIDE SEQUENCE [LARGE SCALE GENOMIC DNA]</scope>
    <source>
        <strain evidence="4 5">Poly30</strain>
    </source>
</reference>
<dbReference type="GO" id="GO:0070006">
    <property type="term" value="F:metalloaminopeptidase activity"/>
    <property type="evidence" value="ECO:0007669"/>
    <property type="project" value="TreeGrafter"/>
</dbReference>
<dbReference type="PANTHER" id="PTHR11533">
    <property type="entry name" value="PROTEASE M1 ZINC METALLOPROTEASE"/>
    <property type="match status" value="1"/>
</dbReference>
<keyword evidence="4" id="KW-0378">Hydrolase</keyword>
<dbReference type="InterPro" id="IPR027268">
    <property type="entry name" value="Peptidase_M4/M1_CTD_sf"/>
</dbReference>
<dbReference type="SUPFAM" id="SSF55486">
    <property type="entry name" value="Metalloproteases ('zincins'), catalytic domain"/>
    <property type="match status" value="1"/>
</dbReference>
<dbReference type="Proteomes" id="UP000320390">
    <property type="component" value="Chromosome"/>
</dbReference>
<dbReference type="GO" id="GO:0042277">
    <property type="term" value="F:peptide binding"/>
    <property type="evidence" value="ECO:0007669"/>
    <property type="project" value="TreeGrafter"/>
</dbReference>
<dbReference type="SUPFAM" id="SSF63737">
    <property type="entry name" value="Leukotriene A4 hydrolase N-terminal domain"/>
    <property type="match status" value="1"/>
</dbReference>
<dbReference type="GO" id="GO:0008270">
    <property type="term" value="F:zinc ion binding"/>
    <property type="evidence" value="ECO:0007669"/>
    <property type="project" value="InterPro"/>
</dbReference>